<sequence>MGSADVPQTDVSTEWFEYLSTDPAYLRELIIMRLPLPWTIPPHQKLTCLIVKYTTIPVNISIFLSHCPLLNELEIDLLPNIQTDVSTAAPVTSQTLDFPYLKKLKLCAGDLRSFECILEVSSRITIPPHLLLLRVTYIPPSPESPSKLFELVPTGTLSHFKDQRFLSIILPPQEPTPIFIFCIEAERTWELLTSWNIDFSILFPHLTSLELYDRVHEYDHFERRLPYRDCTDCLTALSAFPNVNLHTLILKEVVVNSSILPGVALKIGVQCLRLEDTYVELGILATLSGKGVGVIVVDEDKNLFSPICPLG</sequence>
<evidence type="ECO:0000313" key="2">
    <source>
        <dbReference type="Proteomes" id="UP001050691"/>
    </source>
</evidence>
<comment type="caution">
    <text evidence="1">The sequence shown here is derived from an EMBL/GenBank/DDBJ whole genome shotgun (WGS) entry which is preliminary data.</text>
</comment>
<protein>
    <submittedName>
        <fullName evidence="1">Uncharacterized protein</fullName>
    </submittedName>
</protein>
<accession>A0AAV5ADU7</accession>
<dbReference type="EMBL" id="BPWL01000005">
    <property type="protein sequence ID" value="GJJ10828.1"/>
    <property type="molecule type" value="Genomic_DNA"/>
</dbReference>
<evidence type="ECO:0000313" key="1">
    <source>
        <dbReference type="EMBL" id="GJJ10828.1"/>
    </source>
</evidence>
<keyword evidence="2" id="KW-1185">Reference proteome</keyword>
<reference evidence="1" key="1">
    <citation type="submission" date="2021-10" db="EMBL/GenBank/DDBJ databases">
        <title>De novo Genome Assembly of Clathrus columnatus (Basidiomycota, Fungi) Using Illumina and Nanopore Sequence Data.</title>
        <authorList>
            <person name="Ogiso-Tanaka E."/>
            <person name="Itagaki H."/>
            <person name="Hosoya T."/>
            <person name="Hosaka K."/>
        </authorList>
    </citation>
    <scope>NUCLEOTIDE SEQUENCE</scope>
    <source>
        <strain evidence="1">MO-923</strain>
    </source>
</reference>
<proteinExistence type="predicted"/>
<organism evidence="1 2">
    <name type="scientific">Clathrus columnatus</name>
    <dbReference type="NCBI Taxonomy" id="1419009"/>
    <lineage>
        <taxon>Eukaryota</taxon>
        <taxon>Fungi</taxon>
        <taxon>Dikarya</taxon>
        <taxon>Basidiomycota</taxon>
        <taxon>Agaricomycotina</taxon>
        <taxon>Agaricomycetes</taxon>
        <taxon>Phallomycetidae</taxon>
        <taxon>Phallales</taxon>
        <taxon>Clathraceae</taxon>
        <taxon>Clathrus</taxon>
    </lineage>
</organism>
<dbReference type="AlphaFoldDB" id="A0AAV5ADU7"/>
<name>A0AAV5ADU7_9AGAM</name>
<dbReference type="Proteomes" id="UP001050691">
    <property type="component" value="Unassembled WGS sequence"/>
</dbReference>
<gene>
    <name evidence="1" type="ORF">Clacol_005056</name>
</gene>